<name>A0A4S8MYB8_DENBC</name>
<dbReference type="OrthoDB" id="3219396at2759"/>
<evidence type="ECO:0000259" key="1">
    <source>
        <dbReference type="PROSITE" id="PS50181"/>
    </source>
</evidence>
<dbReference type="SUPFAM" id="SSF81383">
    <property type="entry name" value="F-box domain"/>
    <property type="match status" value="1"/>
</dbReference>
<protein>
    <recommendedName>
        <fullName evidence="1">F-box domain-containing protein</fullName>
    </recommendedName>
</protein>
<sequence>MSSPCPLDHFPQEVILHILSYLDLPDLASLSQVSSYLAELAADPLLHKNRLRIIAPSRIQHSLFGQGPEGIALRPTVVDLVHRGVFKGLGIERRWRDGVYLYTQRVSSIFLFLINTFLTLRLVHHSV</sequence>
<dbReference type="Proteomes" id="UP000297245">
    <property type="component" value="Unassembled WGS sequence"/>
</dbReference>
<dbReference type="AlphaFoldDB" id="A0A4S8MYB8"/>
<evidence type="ECO:0000313" key="3">
    <source>
        <dbReference type="Proteomes" id="UP000297245"/>
    </source>
</evidence>
<dbReference type="SMART" id="SM00256">
    <property type="entry name" value="FBOX"/>
    <property type="match status" value="1"/>
</dbReference>
<dbReference type="InterPro" id="IPR001810">
    <property type="entry name" value="F-box_dom"/>
</dbReference>
<dbReference type="Pfam" id="PF12937">
    <property type="entry name" value="F-box-like"/>
    <property type="match status" value="1"/>
</dbReference>
<keyword evidence="3" id="KW-1185">Reference proteome</keyword>
<dbReference type="Gene3D" id="1.20.1280.50">
    <property type="match status" value="1"/>
</dbReference>
<gene>
    <name evidence="2" type="ORF">K435DRAFT_259384</name>
</gene>
<reference evidence="2 3" key="1">
    <citation type="journal article" date="2019" name="Nat. Ecol. Evol.">
        <title>Megaphylogeny resolves global patterns of mushroom evolution.</title>
        <authorList>
            <person name="Varga T."/>
            <person name="Krizsan K."/>
            <person name="Foldi C."/>
            <person name="Dima B."/>
            <person name="Sanchez-Garcia M."/>
            <person name="Sanchez-Ramirez S."/>
            <person name="Szollosi G.J."/>
            <person name="Szarkandi J.G."/>
            <person name="Papp V."/>
            <person name="Albert L."/>
            <person name="Andreopoulos W."/>
            <person name="Angelini C."/>
            <person name="Antonin V."/>
            <person name="Barry K.W."/>
            <person name="Bougher N.L."/>
            <person name="Buchanan P."/>
            <person name="Buyck B."/>
            <person name="Bense V."/>
            <person name="Catcheside P."/>
            <person name="Chovatia M."/>
            <person name="Cooper J."/>
            <person name="Damon W."/>
            <person name="Desjardin D."/>
            <person name="Finy P."/>
            <person name="Geml J."/>
            <person name="Haridas S."/>
            <person name="Hughes K."/>
            <person name="Justo A."/>
            <person name="Karasinski D."/>
            <person name="Kautmanova I."/>
            <person name="Kiss B."/>
            <person name="Kocsube S."/>
            <person name="Kotiranta H."/>
            <person name="LaButti K.M."/>
            <person name="Lechner B.E."/>
            <person name="Liimatainen K."/>
            <person name="Lipzen A."/>
            <person name="Lukacs Z."/>
            <person name="Mihaltcheva S."/>
            <person name="Morgado L.N."/>
            <person name="Niskanen T."/>
            <person name="Noordeloos M.E."/>
            <person name="Ohm R.A."/>
            <person name="Ortiz-Santana B."/>
            <person name="Ovrebo C."/>
            <person name="Racz N."/>
            <person name="Riley R."/>
            <person name="Savchenko A."/>
            <person name="Shiryaev A."/>
            <person name="Soop K."/>
            <person name="Spirin V."/>
            <person name="Szebenyi C."/>
            <person name="Tomsovsky M."/>
            <person name="Tulloss R.E."/>
            <person name="Uehling J."/>
            <person name="Grigoriev I.V."/>
            <person name="Vagvolgyi C."/>
            <person name="Papp T."/>
            <person name="Martin F.M."/>
            <person name="Miettinen O."/>
            <person name="Hibbett D.S."/>
            <person name="Nagy L.G."/>
        </authorList>
    </citation>
    <scope>NUCLEOTIDE SEQUENCE [LARGE SCALE GENOMIC DNA]</scope>
    <source>
        <strain evidence="2 3">CBS 962.96</strain>
    </source>
</reference>
<proteinExistence type="predicted"/>
<dbReference type="PROSITE" id="PS50181">
    <property type="entry name" value="FBOX"/>
    <property type="match status" value="1"/>
</dbReference>
<feature type="domain" description="F-box" evidence="1">
    <location>
        <begin position="4"/>
        <end position="50"/>
    </location>
</feature>
<evidence type="ECO:0000313" key="2">
    <source>
        <dbReference type="EMBL" id="THV07494.1"/>
    </source>
</evidence>
<accession>A0A4S8MYB8</accession>
<organism evidence="2 3">
    <name type="scientific">Dendrothele bispora (strain CBS 962.96)</name>
    <dbReference type="NCBI Taxonomy" id="1314807"/>
    <lineage>
        <taxon>Eukaryota</taxon>
        <taxon>Fungi</taxon>
        <taxon>Dikarya</taxon>
        <taxon>Basidiomycota</taxon>
        <taxon>Agaricomycotina</taxon>
        <taxon>Agaricomycetes</taxon>
        <taxon>Agaricomycetidae</taxon>
        <taxon>Agaricales</taxon>
        <taxon>Agaricales incertae sedis</taxon>
        <taxon>Dendrothele</taxon>
    </lineage>
</organism>
<dbReference type="EMBL" id="ML179037">
    <property type="protein sequence ID" value="THV07494.1"/>
    <property type="molecule type" value="Genomic_DNA"/>
</dbReference>
<dbReference type="InterPro" id="IPR036047">
    <property type="entry name" value="F-box-like_dom_sf"/>
</dbReference>